<comment type="caution">
    <text evidence="2">The sequence shown here is derived from an EMBL/GenBank/DDBJ whole genome shotgun (WGS) entry which is preliminary data.</text>
</comment>
<dbReference type="PANTHER" id="PTHR48079:SF6">
    <property type="entry name" value="NAD(P)-BINDING DOMAIN-CONTAINING PROTEIN-RELATED"/>
    <property type="match status" value="1"/>
</dbReference>
<sequence length="335" mass="35653">MKPLILVTGGNGFLAQHIINALLTADYPVRATLRSLAKAPQLKQSLAQAGVPHLDRLSFVAANLTQDAGWSAAMADVQAVMSVAAPVFVNGERVASAVVATAQAGTERILRAATAAGVQRVVMTGNLGAVGFSHFDQTTPVTEADWTDPNQAGLSLYEKSKLLAEQAAWQFVADHHDAPQLVTVNAGAMLGPSLDGHVSGSFGIIDRLLAGKPTPKLPINIVDVRDVAALHVRALANPIAAGQRYLAVASQPLDMAQMITIIRQARPELAPQLPKHLIPTWCLQLLAPFNSEVRGADLMMRINHDVRTTKAQQQLGWQPQYTATQAVTAALANFE</sequence>
<dbReference type="Pfam" id="PF01370">
    <property type="entry name" value="Epimerase"/>
    <property type="match status" value="1"/>
</dbReference>
<evidence type="ECO:0000259" key="1">
    <source>
        <dbReference type="Pfam" id="PF01370"/>
    </source>
</evidence>
<dbReference type="EMBL" id="AYGX02000051">
    <property type="protein sequence ID" value="KRO28162.1"/>
    <property type="molecule type" value="Genomic_DNA"/>
</dbReference>
<keyword evidence="3" id="KW-1185">Reference proteome</keyword>
<reference evidence="2 3" key="1">
    <citation type="journal article" date="2015" name="Genome Announc.">
        <title>Expanding the biotechnology potential of lactobacilli through comparative genomics of 213 strains and associated genera.</title>
        <authorList>
            <person name="Sun Z."/>
            <person name="Harris H.M."/>
            <person name="McCann A."/>
            <person name="Guo C."/>
            <person name="Argimon S."/>
            <person name="Zhang W."/>
            <person name="Yang X."/>
            <person name="Jeffery I.B."/>
            <person name="Cooney J.C."/>
            <person name="Kagawa T.F."/>
            <person name="Liu W."/>
            <person name="Song Y."/>
            <person name="Salvetti E."/>
            <person name="Wrobel A."/>
            <person name="Rasinkangas P."/>
            <person name="Parkhill J."/>
            <person name="Rea M.C."/>
            <person name="O'Sullivan O."/>
            <person name="Ritari J."/>
            <person name="Douillard F.P."/>
            <person name="Paul Ross R."/>
            <person name="Yang R."/>
            <person name="Briner A.E."/>
            <person name="Felis G.E."/>
            <person name="de Vos W.M."/>
            <person name="Barrangou R."/>
            <person name="Klaenhammer T.R."/>
            <person name="Caufield P.W."/>
            <person name="Cui Y."/>
            <person name="Zhang H."/>
            <person name="O'Toole P.W."/>
        </authorList>
    </citation>
    <scope>NUCLEOTIDE SEQUENCE [LARGE SCALE GENOMIC DNA]</scope>
    <source>
        <strain evidence="2 3">DSM 21115</strain>
    </source>
</reference>
<dbReference type="GO" id="GO:0005737">
    <property type="term" value="C:cytoplasm"/>
    <property type="evidence" value="ECO:0007669"/>
    <property type="project" value="TreeGrafter"/>
</dbReference>
<feature type="domain" description="NAD-dependent epimerase/dehydratase" evidence="1">
    <location>
        <begin position="5"/>
        <end position="240"/>
    </location>
</feature>
<gene>
    <name evidence="2" type="ORF">DY78_GL002599</name>
</gene>
<dbReference type="Proteomes" id="UP000050920">
    <property type="component" value="Unassembled WGS sequence"/>
</dbReference>
<accession>A0A0R2NTC8</accession>
<dbReference type="GO" id="GO:0004029">
    <property type="term" value="F:aldehyde dehydrogenase (NAD+) activity"/>
    <property type="evidence" value="ECO:0007669"/>
    <property type="project" value="TreeGrafter"/>
</dbReference>
<proteinExistence type="predicted"/>
<dbReference type="InterPro" id="IPR001509">
    <property type="entry name" value="Epimerase_deHydtase"/>
</dbReference>
<dbReference type="AlphaFoldDB" id="A0A0R2NTC8"/>
<protein>
    <submittedName>
        <fullName evidence="2">Oxidoreductase</fullName>
    </submittedName>
</protein>
<organism evidence="2 3">
    <name type="scientific">Lactiplantibacillus fabifermentans DSM 21115</name>
    <dbReference type="NCBI Taxonomy" id="1413187"/>
    <lineage>
        <taxon>Bacteria</taxon>
        <taxon>Bacillati</taxon>
        <taxon>Bacillota</taxon>
        <taxon>Bacilli</taxon>
        <taxon>Lactobacillales</taxon>
        <taxon>Lactobacillaceae</taxon>
        <taxon>Lactiplantibacillus</taxon>
    </lineage>
</organism>
<dbReference type="InterPro" id="IPR051783">
    <property type="entry name" value="NAD(P)-dependent_oxidoreduct"/>
</dbReference>
<dbReference type="SUPFAM" id="SSF51735">
    <property type="entry name" value="NAD(P)-binding Rossmann-fold domains"/>
    <property type="match status" value="1"/>
</dbReference>
<name>A0A0R2NTC8_9LACO</name>
<dbReference type="RefSeq" id="WP_029779100.1">
    <property type="nucleotide sequence ID" value="NZ_AYGX02000051.1"/>
</dbReference>
<evidence type="ECO:0000313" key="3">
    <source>
        <dbReference type="Proteomes" id="UP000050920"/>
    </source>
</evidence>
<dbReference type="PANTHER" id="PTHR48079">
    <property type="entry name" value="PROTEIN YEEZ"/>
    <property type="match status" value="1"/>
</dbReference>
<dbReference type="InterPro" id="IPR036291">
    <property type="entry name" value="NAD(P)-bd_dom_sf"/>
</dbReference>
<dbReference type="Gene3D" id="3.40.50.720">
    <property type="entry name" value="NAD(P)-binding Rossmann-like Domain"/>
    <property type="match status" value="1"/>
</dbReference>
<evidence type="ECO:0000313" key="2">
    <source>
        <dbReference type="EMBL" id="KRO28162.1"/>
    </source>
</evidence>